<organism evidence="7 8">
    <name type="scientific">Mycolicibacterium insubricum</name>
    <dbReference type="NCBI Taxonomy" id="444597"/>
    <lineage>
        <taxon>Bacteria</taxon>
        <taxon>Bacillati</taxon>
        <taxon>Actinomycetota</taxon>
        <taxon>Actinomycetes</taxon>
        <taxon>Mycobacteriales</taxon>
        <taxon>Mycobacteriaceae</taxon>
        <taxon>Mycolicibacterium</taxon>
    </lineage>
</organism>
<evidence type="ECO:0000256" key="1">
    <source>
        <dbReference type="ARBA" id="ARBA00022649"/>
    </source>
</evidence>
<evidence type="ECO:0000256" key="4">
    <source>
        <dbReference type="ARBA" id="ARBA00022801"/>
    </source>
</evidence>
<dbReference type="GO" id="GO:0090729">
    <property type="term" value="F:toxin activity"/>
    <property type="evidence" value="ECO:0007669"/>
    <property type="project" value="UniProtKB-KW"/>
</dbReference>
<dbReference type="Gene3D" id="3.40.50.1010">
    <property type="entry name" value="5'-nuclease"/>
    <property type="match status" value="1"/>
</dbReference>
<comment type="caution">
    <text evidence="7">The sequence shown here is derived from an EMBL/GenBank/DDBJ whole genome shotgun (WGS) entry which is preliminary data.</text>
</comment>
<dbReference type="InterPro" id="IPR002716">
    <property type="entry name" value="PIN_dom"/>
</dbReference>
<comment type="similarity">
    <text evidence="6">Belongs to the PINc/VapC protein family.</text>
</comment>
<dbReference type="Pfam" id="PF01850">
    <property type="entry name" value="PIN"/>
    <property type="match status" value="1"/>
</dbReference>
<evidence type="ECO:0000256" key="2">
    <source>
        <dbReference type="ARBA" id="ARBA00022722"/>
    </source>
</evidence>
<accession>A0A1X0DNX7</accession>
<keyword evidence="1 6" id="KW-1277">Toxin-antitoxin system</keyword>
<dbReference type="HAMAP" id="MF_00265">
    <property type="entry name" value="VapC_Nob1"/>
    <property type="match status" value="1"/>
</dbReference>
<dbReference type="GO" id="GO:0000287">
    <property type="term" value="F:magnesium ion binding"/>
    <property type="evidence" value="ECO:0007669"/>
    <property type="project" value="UniProtKB-UniRule"/>
</dbReference>
<comment type="cofactor">
    <cofactor evidence="6">
        <name>Mg(2+)</name>
        <dbReference type="ChEBI" id="CHEBI:18420"/>
    </cofactor>
</comment>
<evidence type="ECO:0000256" key="5">
    <source>
        <dbReference type="ARBA" id="ARBA00022842"/>
    </source>
</evidence>
<dbReference type="InterPro" id="IPR029060">
    <property type="entry name" value="PIN-like_dom_sf"/>
</dbReference>
<sequence>MIVLDASVLIGHFESTDLHHRRASRLLTANAAEEFASSVVTLAELYVGAARAGRSDRLTELIRRLGIRTLELPAEAAQRLGAIRAATGLKLPDCCVLYAAETSRAAVATFDRPLAARARECGLTVVDSPAPA</sequence>
<feature type="binding site" evidence="6">
    <location>
        <position position="93"/>
    </location>
    <ligand>
        <name>Mg(2+)</name>
        <dbReference type="ChEBI" id="CHEBI:18420"/>
    </ligand>
</feature>
<keyword evidence="3 6" id="KW-0479">Metal-binding</keyword>
<dbReference type="InterPro" id="IPR022907">
    <property type="entry name" value="VapC_family"/>
</dbReference>
<dbReference type="EC" id="3.1.-.-" evidence="6"/>
<evidence type="ECO:0000313" key="8">
    <source>
        <dbReference type="Proteomes" id="UP000192801"/>
    </source>
</evidence>
<feature type="binding site" evidence="6">
    <location>
        <position position="5"/>
    </location>
    <ligand>
        <name>Mg(2+)</name>
        <dbReference type="ChEBI" id="CHEBI:18420"/>
    </ligand>
</feature>
<dbReference type="CDD" id="cd09854">
    <property type="entry name" value="PIN_VapC-like"/>
    <property type="match status" value="1"/>
</dbReference>
<evidence type="ECO:0000313" key="7">
    <source>
        <dbReference type="EMBL" id="ORA74121.1"/>
    </source>
</evidence>
<evidence type="ECO:0000256" key="6">
    <source>
        <dbReference type="HAMAP-Rule" id="MF_00265"/>
    </source>
</evidence>
<evidence type="ECO:0000256" key="3">
    <source>
        <dbReference type="ARBA" id="ARBA00022723"/>
    </source>
</evidence>
<reference evidence="7 8" key="1">
    <citation type="submission" date="2016-12" db="EMBL/GenBank/DDBJ databases">
        <title>The new phylogeny of genus Mycobacterium.</title>
        <authorList>
            <person name="Tortoli E."/>
            <person name="Trovato A."/>
            <person name="Cirillo D.M."/>
        </authorList>
    </citation>
    <scope>NUCLEOTIDE SEQUENCE [LARGE SCALE GENOMIC DNA]</scope>
    <source>
        <strain evidence="7 8">DSM 45130</strain>
    </source>
</reference>
<dbReference type="AlphaFoldDB" id="A0A1X0DNX7"/>
<dbReference type="EMBL" id="MVHS01000001">
    <property type="protein sequence ID" value="ORA74121.1"/>
    <property type="molecule type" value="Genomic_DNA"/>
</dbReference>
<proteinExistence type="inferred from homology"/>
<comment type="function">
    <text evidence="6">Toxic component of a toxin-antitoxin (TA) system. An RNase.</text>
</comment>
<name>A0A1X0DNX7_9MYCO</name>
<keyword evidence="2 6" id="KW-0540">Nuclease</keyword>
<dbReference type="Proteomes" id="UP000192801">
    <property type="component" value="Unassembled WGS sequence"/>
</dbReference>
<dbReference type="SUPFAM" id="SSF88723">
    <property type="entry name" value="PIN domain-like"/>
    <property type="match status" value="1"/>
</dbReference>
<keyword evidence="5 6" id="KW-0460">Magnesium</keyword>
<gene>
    <name evidence="6" type="primary">vapC</name>
    <name evidence="7" type="ORF">BST26_00635</name>
</gene>
<dbReference type="GO" id="GO:0004540">
    <property type="term" value="F:RNA nuclease activity"/>
    <property type="evidence" value="ECO:0007669"/>
    <property type="project" value="InterPro"/>
</dbReference>
<dbReference type="RefSeq" id="WP_083028875.1">
    <property type="nucleotide sequence ID" value="NZ_AP022618.1"/>
</dbReference>
<dbReference type="GO" id="GO:0016787">
    <property type="term" value="F:hydrolase activity"/>
    <property type="evidence" value="ECO:0007669"/>
    <property type="project" value="UniProtKB-KW"/>
</dbReference>
<protein>
    <recommendedName>
        <fullName evidence="6">Ribonuclease VapC</fullName>
        <shortName evidence="6">RNase VapC</shortName>
        <ecNumber evidence="6">3.1.-.-</ecNumber>
    </recommendedName>
    <alternativeName>
        <fullName evidence="6">Toxin VapC</fullName>
    </alternativeName>
</protein>
<keyword evidence="4 6" id="KW-0378">Hydrolase</keyword>
<keyword evidence="8" id="KW-1185">Reference proteome</keyword>
<keyword evidence="6" id="KW-0800">Toxin</keyword>
<dbReference type="OrthoDB" id="3696351at2"/>